<organism evidence="1 2">
    <name type="scientific">Candidatus Portnoybacteria bacterium CG09_land_8_20_14_0_10_44_13</name>
    <dbReference type="NCBI Taxonomy" id="1974811"/>
    <lineage>
        <taxon>Bacteria</taxon>
        <taxon>Candidatus Portnoyibacteriota</taxon>
    </lineage>
</organism>
<evidence type="ECO:0000313" key="2">
    <source>
        <dbReference type="Proteomes" id="UP000229080"/>
    </source>
</evidence>
<evidence type="ECO:0008006" key="3">
    <source>
        <dbReference type="Google" id="ProtNLM"/>
    </source>
</evidence>
<dbReference type="Proteomes" id="UP000229080">
    <property type="component" value="Unassembled WGS sequence"/>
</dbReference>
<name>A0A2H0WUC1_9BACT</name>
<proteinExistence type="predicted"/>
<sequence>MSLSFENYKEQSERKGSPKRLVLALEMLEKFVASKIETKGRENLDKISKGKRVIIACSHISDMDMGMAAYALRNDFDLLITHQSVQTLFAEPGIALAMKMAGKDNFLPIDWRRSNDGKQGKVNPNNFIEIAKSVERSGKTPLVAAHNPSKKWQLEKGGYGAVMLAQYEEDAIILPVGVNVMSENPVGMAESRIKTLKQKPEVEVVIGEPFELPKIEGIDELRLFIDKRRQKIPLSPTERKRFTELHRSLEEKSSLIMERLAQCVPEEKRGIYRKESAGEAKKIINNPSSVKS</sequence>
<dbReference type="AlphaFoldDB" id="A0A2H0WUC1"/>
<accession>A0A2H0WUC1</accession>
<comment type="caution">
    <text evidence="1">The sequence shown here is derived from an EMBL/GenBank/DDBJ whole genome shotgun (WGS) entry which is preliminary data.</text>
</comment>
<protein>
    <recommendedName>
        <fullName evidence="3">Phospholipid/glycerol acyltransferase domain-containing protein</fullName>
    </recommendedName>
</protein>
<evidence type="ECO:0000313" key="1">
    <source>
        <dbReference type="EMBL" id="PIS16217.1"/>
    </source>
</evidence>
<dbReference type="EMBL" id="PEZF01000177">
    <property type="protein sequence ID" value="PIS16217.1"/>
    <property type="molecule type" value="Genomic_DNA"/>
</dbReference>
<gene>
    <name evidence="1" type="ORF">COT61_05080</name>
</gene>
<reference evidence="2" key="1">
    <citation type="submission" date="2017-09" db="EMBL/GenBank/DDBJ databases">
        <title>Depth-based differentiation of microbial function through sediment-hosted aquifers and enrichment of novel symbionts in the deep terrestrial subsurface.</title>
        <authorList>
            <person name="Probst A.J."/>
            <person name="Ladd B."/>
            <person name="Jarett J.K."/>
            <person name="Geller-Mcgrath D.E."/>
            <person name="Sieber C.M.K."/>
            <person name="Emerson J.B."/>
            <person name="Anantharaman K."/>
            <person name="Thomas B.C."/>
            <person name="Malmstrom R."/>
            <person name="Stieglmeier M."/>
            <person name="Klingl A."/>
            <person name="Woyke T."/>
            <person name="Ryan C.M."/>
            <person name="Banfield J.F."/>
        </authorList>
    </citation>
    <scope>NUCLEOTIDE SEQUENCE [LARGE SCALE GENOMIC DNA]</scope>
</reference>